<proteinExistence type="predicted"/>
<keyword evidence="1" id="KW-0732">Signal</keyword>
<evidence type="ECO:0000256" key="1">
    <source>
        <dbReference type="SAM" id="SignalP"/>
    </source>
</evidence>
<dbReference type="EMBL" id="BAABJZ010000102">
    <property type="protein sequence ID" value="GAA4899674.1"/>
    <property type="molecule type" value="Genomic_DNA"/>
</dbReference>
<name>A0ABP9FE80_9GAMM</name>
<feature type="chain" id="PRO_5046220362" description="Outer membrane insertion C-signal" evidence="1">
    <location>
        <begin position="24"/>
        <end position="135"/>
    </location>
</feature>
<comment type="caution">
    <text evidence="2">The sequence shown here is derived from an EMBL/GenBank/DDBJ whole genome shotgun (WGS) entry which is preliminary data.</text>
</comment>
<evidence type="ECO:0008006" key="4">
    <source>
        <dbReference type="Google" id="ProtNLM"/>
    </source>
</evidence>
<organism evidence="2 3">
    <name type="scientific">Ferrimonas pelagia</name>
    <dbReference type="NCBI Taxonomy" id="1177826"/>
    <lineage>
        <taxon>Bacteria</taxon>
        <taxon>Pseudomonadati</taxon>
        <taxon>Pseudomonadota</taxon>
        <taxon>Gammaproteobacteria</taxon>
        <taxon>Alteromonadales</taxon>
        <taxon>Ferrimonadaceae</taxon>
        <taxon>Ferrimonas</taxon>
    </lineage>
</organism>
<keyword evidence="3" id="KW-1185">Reference proteome</keyword>
<accession>A0ABP9FE80</accession>
<dbReference type="Proteomes" id="UP001499988">
    <property type="component" value="Unassembled WGS sequence"/>
</dbReference>
<protein>
    <recommendedName>
        <fullName evidence="4">Outer membrane insertion C-signal</fullName>
    </recommendedName>
</protein>
<sequence>MMKKAILTTLGALGLLLPSMAPAAVKVGFGVDQGLGVALQFNQRINGFIGNDGVAADYLFARGRAAEIEGMPLNWYVGGGAFVGWDKGYGVRVPLGLELSFAPRWDVYLQVAPDLDFDRNDKFGVDAGFAVRYAF</sequence>
<gene>
    <name evidence="2" type="ORF">GCM10023333_36670</name>
</gene>
<reference evidence="3" key="1">
    <citation type="journal article" date="2019" name="Int. J. Syst. Evol. Microbiol.">
        <title>The Global Catalogue of Microorganisms (GCM) 10K type strain sequencing project: providing services to taxonomists for standard genome sequencing and annotation.</title>
        <authorList>
            <consortium name="The Broad Institute Genomics Platform"/>
            <consortium name="The Broad Institute Genome Sequencing Center for Infectious Disease"/>
            <person name="Wu L."/>
            <person name="Ma J."/>
        </authorList>
    </citation>
    <scope>NUCLEOTIDE SEQUENCE [LARGE SCALE GENOMIC DNA]</scope>
    <source>
        <strain evidence="3">JCM 18401</strain>
    </source>
</reference>
<evidence type="ECO:0000313" key="3">
    <source>
        <dbReference type="Proteomes" id="UP001499988"/>
    </source>
</evidence>
<evidence type="ECO:0000313" key="2">
    <source>
        <dbReference type="EMBL" id="GAA4899674.1"/>
    </source>
</evidence>
<feature type="signal peptide" evidence="1">
    <location>
        <begin position="1"/>
        <end position="23"/>
    </location>
</feature>